<feature type="binding site" evidence="3">
    <location>
        <position position="155"/>
    </location>
    <ligand>
        <name>a divalent metal cation</name>
        <dbReference type="ChEBI" id="CHEBI:60240"/>
    </ligand>
</feature>
<feature type="binding site" evidence="3">
    <location>
        <position position="206"/>
    </location>
    <ligand>
        <name>a divalent metal cation</name>
        <dbReference type="ChEBI" id="CHEBI:60240"/>
    </ligand>
</feature>
<dbReference type="Pfam" id="PF08450">
    <property type="entry name" value="SGL"/>
    <property type="match status" value="1"/>
</dbReference>
<evidence type="ECO:0000259" key="4">
    <source>
        <dbReference type="Pfam" id="PF08450"/>
    </source>
</evidence>
<feature type="binding site" evidence="3">
    <location>
        <position position="23"/>
    </location>
    <ligand>
        <name>a divalent metal cation</name>
        <dbReference type="ChEBI" id="CHEBI:60240"/>
    </ligand>
</feature>
<organism evidence="5 6">
    <name type="scientific">Mycolicibacterium goodii</name>
    <name type="common">Mycobacterium goodii</name>
    <dbReference type="NCBI Taxonomy" id="134601"/>
    <lineage>
        <taxon>Bacteria</taxon>
        <taxon>Bacillati</taxon>
        <taxon>Actinomycetota</taxon>
        <taxon>Actinomycetes</taxon>
        <taxon>Mycobacteriales</taxon>
        <taxon>Mycobacteriaceae</taxon>
        <taxon>Mycolicibacterium</taxon>
    </lineage>
</organism>
<evidence type="ECO:0000256" key="1">
    <source>
        <dbReference type="ARBA" id="ARBA00008853"/>
    </source>
</evidence>
<dbReference type="Gene3D" id="2.120.10.30">
    <property type="entry name" value="TolB, C-terminal domain"/>
    <property type="match status" value="1"/>
</dbReference>
<dbReference type="SUPFAM" id="SSF63829">
    <property type="entry name" value="Calcium-dependent phosphotriesterase"/>
    <property type="match status" value="1"/>
</dbReference>
<dbReference type="InterPro" id="IPR011042">
    <property type="entry name" value="6-blade_b-propeller_TolB-like"/>
</dbReference>
<keyword evidence="3" id="KW-0862">Zinc</keyword>
<name>A0A0K0X193_MYCGD</name>
<dbReference type="GO" id="GO:0004341">
    <property type="term" value="F:gluconolactonase activity"/>
    <property type="evidence" value="ECO:0007669"/>
    <property type="project" value="TreeGrafter"/>
</dbReference>
<dbReference type="PATRIC" id="fig|134601.6.peg.877"/>
<dbReference type="RefSeq" id="WP_049743628.1">
    <property type="nucleotide sequence ID" value="NZ_CP012150.1"/>
</dbReference>
<dbReference type="PANTHER" id="PTHR10907:SF47">
    <property type="entry name" value="REGUCALCIN"/>
    <property type="match status" value="1"/>
</dbReference>
<evidence type="ECO:0000313" key="6">
    <source>
        <dbReference type="Proteomes" id="UP000062255"/>
    </source>
</evidence>
<keyword evidence="3" id="KW-0479">Metal-binding</keyword>
<evidence type="ECO:0000256" key="2">
    <source>
        <dbReference type="PIRSR" id="PIRSR605511-1"/>
    </source>
</evidence>
<dbReference type="PANTHER" id="PTHR10907">
    <property type="entry name" value="REGUCALCIN"/>
    <property type="match status" value="1"/>
</dbReference>
<evidence type="ECO:0000313" key="5">
    <source>
        <dbReference type="EMBL" id="AKS31221.1"/>
    </source>
</evidence>
<dbReference type="EMBL" id="CP012150">
    <property type="protein sequence ID" value="AKS31221.1"/>
    <property type="molecule type" value="Genomic_DNA"/>
</dbReference>
<dbReference type="Proteomes" id="UP000062255">
    <property type="component" value="Chromosome"/>
</dbReference>
<dbReference type="AlphaFoldDB" id="A0A0K0X193"/>
<dbReference type="InterPro" id="IPR013658">
    <property type="entry name" value="SGL"/>
</dbReference>
<dbReference type="InterPro" id="IPR005511">
    <property type="entry name" value="SMP-30"/>
</dbReference>
<feature type="domain" description="SMP-30/Gluconolactonase/LRE-like region" evidence="4">
    <location>
        <begin position="21"/>
        <end position="264"/>
    </location>
</feature>
<gene>
    <name evidence="5" type="ORF">AFA91_04240</name>
</gene>
<dbReference type="KEGG" id="mgo:AFA91_04240"/>
<reference evidence="5 6" key="1">
    <citation type="submission" date="2015-07" db="EMBL/GenBank/DDBJ databases">
        <title>Complete genome sequence of Mycobacterium goodii X7B, a facultative thermophilic biodesulfurizing bacterium.</title>
        <authorList>
            <person name="Yu B."/>
            <person name="Li F."/>
            <person name="Xu P."/>
        </authorList>
    </citation>
    <scope>NUCLEOTIDE SEQUENCE [LARGE SCALE GENOMIC DNA]</scope>
    <source>
        <strain evidence="5 6">X7B</strain>
    </source>
</reference>
<proteinExistence type="inferred from homology"/>
<sequence>MGTAINRDYSISVVADLKTTLGEGPLWDTEQQLLYWLDSADGRIFRATAAGSDIRAWDVREKIGSMALYRDGSAALAALENGLWRVDFATGELTEVLEVERDLPSNRLNDGKVDQRGRFVFGSMDTLEESRSGKLYSFSPDGTLQILDDGITVSNGPCWSPDGQTLYFCDTWTGEIWCYEYDLDTGKVSNRRTFTRVDTSGGGAADGATVDAEGYLWQALVYGGKIIRYAPDGTVDHVIDFPVRKPTSVMFGGPDLDVLYVTSMARPPLPRFPEDGQLRGSLFAIHGLGVRGLPEPRFGA</sequence>
<feature type="binding site" evidence="3">
    <location>
        <position position="109"/>
    </location>
    <ligand>
        <name>substrate</name>
    </ligand>
</feature>
<dbReference type="GO" id="GO:0019853">
    <property type="term" value="P:L-ascorbic acid biosynthetic process"/>
    <property type="evidence" value="ECO:0007669"/>
    <property type="project" value="TreeGrafter"/>
</dbReference>
<evidence type="ECO:0000256" key="3">
    <source>
        <dbReference type="PIRSR" id="PIRSR605511-2"/>
    </source>
</evidence>
<comment type="similarity">
    <text evidence="1">Belongs to the SMP-30/CGR1 family.</text>
</comment>
<feature type="active site" description="Proton donor/acceptor" evidence="2">
    <location>
        <position position="206"/>
    </location>
</feature>
<comment type="cofactor">
    <cofactor evidence="3">
        <name>Zn(2+)</name>
        <dbReference type="ChEBI" id="CHEBI:29105"/>
    </cofactor>
    <text evidence="3">Binds 1 divalent metal cation per subunit.</text>
</comment>
<dbReference type="PRINTS" id="PR01790">
    <property type="entry name" value="SMP30FAMILY"/>
</dbReference>
<dbReference type="OrthoDB" id="2633250at2"/>
<feature type="binding site" evidence="3">
    <location>
        <position position="107"/>
    </location>
    <ligand>
        <name>substrate</name>
    </ligand>
</feature>
<dbReference type="GO" id="GO:0005509">
    <property type="term" value="F:calcium ion binding"/>
    <property type="evidence" value="ECO:0007669"/>
    <property type="project" value="TreeGrafter"/>
</dbReference>
<accession>A0A0K0X193</accession>
<protein>
    <submittedName>
        <fullName evidence="5">Calcium-binding protein</fullName>
    </submittedName>
</protein>
<dbReference type="STRING" id="134601.AFA91_04240"/>